<evidence type="ECO:0000259" key="1">
    <source>
        <dbReference type="Pfam" id="PF01498"/>
    </source>
</evidence>
<dbReference type="GO" id="GO:0006313">
    <property type="term" value="P:DNA transposition"/>
    <property type="evidence" value="ECO:0007669"/>
    <property type="project" value="InterPro"/>
</dbReference>
<accession>A0A8X6WFF1</accession>
<evidence type="ECO:0000313" key="3">
    <source>
        <dbReference type="Proteomes" id="UP000887159"/>
    </source>
</evidence>
<reference evidence="2" key="1">
    <citation type="submission" date="2020-08" db="EMBL/GenBank/DDBJ databases">
        <title>Multicomponent nature underlies the extraordinary mechanical properties of spider dragline silk.</title>
        <authorList>
            <person name="Kono N."/>
            <person name="Nakamura H."/>
            <person name="Mori M."/>
            <person name="Yoshida Y."/>
            <person name="Ohtoshi R."/>
            <person name="Malay A.D."/>
            <person name="Moran D.A.P."/>
            <person name="Tomita M."/>
            <person name="Numata K."/>
            <person name="Arakawa K."/>
        </authorList>
    </citation>
    <scope>NUCLEOTIDE SEQUENCE</scope>
</reference>
<protein>
    <submittedName>
        <fullName evidence="2">Transposable element Tcb2 transposase</fullName>
    </submittedName>
</protein>
<feature type="domain" description="Transposase Tc1-like" evidence="1">
    <location>
        <begin position="20"/>
        <end position="89"/>
    </location>
</feature>
<dbReference type="GO" id="GO:0015074">
    <property type="term" value="P:DNA integration"/>
    <property type="evidence" value="ECO:0007669"/>
    <property type="project" value="InterPro"/>
</dbReference>
<evidence type="ECO:0000313" key="2">
    <source>
        <dbReference type="EMBL" id="GFY33943.1"/>
    </source>
</evidence>
<dbReference type="PANTHER" id="PTHR23022:SF134">
    <property type="entry name" value="TRANSPOSABLE ELEMENT TC1 TRANSPOSASE"/>
    <property type="match status" value="1"/>
</dbReference>
<proteinExistence type="predicted"/>
<dbReference type="InterPro" id="IPR036397">
    <property type="entry name" value="RNaseH_sf"/>
</dbReference>
<dbReference type="EMBL" id="BMAU01021418">
    <property type="protein sequence ID" value="GFY33943.1"/>
    <property type="molecule type" value="Genomic_DNA"/>
</dbReference>
<sequence>MSFTRRPGSGRLRQTSHREDRHIVRNARIQQTASPAAIQAQIAPSLGTPVSSRTIRRHLAEEHLGSRRPLRVLPLTPTHRRLRLEWCRARGNWTAMEWNQVVFNDESRFNLSSGDNRVRVWRPGGERLNPVFA</sequence>
<dbReference type="AlphaFoldDB" id="A0A8X6WFF1"/>
<dbReference type="InterPro" id="IPR002492">
    <property type="entry name" value="Transposase_Tc1-like"/>
</dbReference>
<gene>
    <name evidence="2" type="primary">X975_14237</name>
    <name evidence="2" type="ORF">TNCV_4596511</name>
</gene>
<dbReference type="InterPro" id="IPR052338">
    <property type="entry name" value="Transposase_5"/>
</dbReference>
<comment type="caution">
    <text evidence="2">The sequence shown here is derived from an EMBL/GenBank/DDBJ whole genome shotgun (WGS) entry which is preliminary data.</text>
</comment>
<dbReference type="Gene3D" id="3.30.420.10">
    <property type="entry name" value="Ribonuclease H-like superfamily/Ribonuclease H"/>
    <property type="match status" value="1"/>
</dbReference>
<dbReference type="Pfam" id="PF01498">
    <property type="entry name" value="HTH_Tnp_Tc3_2"/>
    <property type="match status" value="1"/>
</dbReference>
<dbReference type="PANTHER" id="PTHR23022">
    <property type="entry name" value="TRANSPOSABLE ELEMENT-RELATED"/>
    <property type="match status" value="1"/>
</dbReference>
<keyword evidence="3" id="KW-1185">Reference proteome</keyword>
<name>A0A8X6WFF1_TRICX</name>
<dbReference type="Proteomes" id="UP000887159">
    <property type="component" value="Unassembled WGS sequence"/>
</dbReference>
<dbReference type="GO" id="GO:0003677">
    <property type="term" value="F:DNA binding"/>
    <property type="evidence" value="ECO:0007669"/>
    <property type="project" value="InterPro"/>
</dbReference>
<organism evidence="2 3">
    <name type="scientific">Trichonephila clavipes</name>
    <name type="common">Golden silk orbweaver</name>
    <name type="synonym">Nephila clavipes</name>
    <dbReference type="NCBI Taxonomy" id="2585209"/>
    <lineage>
        <taxon>Eukaryota</taxon>
        <taxon>Metazoa</taxon>
        <taxon>Ecdysozoa</taxon>
        <taxon>Arthropoda</taxon>
        <taxon>Chelicerata</taxon>
        <taxon>Arachnida</taxon>
        <taxon>Araneae</taxon>
        <taxon>Araneomorphae</taxon>
        <taxon>Entelegynae</taxon>
        <taxon>Araneoidea</taxon>
        <taxon>Nephilidae</taxon>
        <taxon>Trichonephila</taxon>
    </lineage>
</organism>